<name>A0A382RNU6_9ZZZZ</name>
<feature type="non-terminal residue" evidence="1">
    <location>
        <position position="1"/>
    </location>
</feature>
<proteinExistence type="predicted"/>
<gene>
    <name evidence="1" type="ORF">METZ01_LOCUS352217</name>
</gene>
<reference evidence="1" key="1">
    <citation type="submission" date="2018-05" db="EMBL/GenBank/DDBJ databases">
        <authorList>
            <person name="Lanie J.A."/>
            <person name="Ng W.-L."/>
            <person name="Kazmierczak K.M."/>
            <person name="Andrzejewski T.M."/>
            <person name="Davidsen T.M."/>
            <person name="Wayne K.J."/>
            <person name="Tettelin H."/>
            <person name="Glass J.I."/>
            <person name="Rusch D."/>
            <person name="Podicherti R."/>
            <person name="Tsui H.-C.T."/>
            <person name="Winkler M.E."/>
        </authorList>
    </citation>
    <scope>NUCLEOTIDE SEQUENCE</scope>
</reference>
<feature type="non-terminal residue" evidence="1">
    <location>
        <position position="42"/>
    </location>
</feature>
<accession>A0A382RNU6</accession>
<protein>
    <submittedName>
        <fullName evidence="1">Uncharacterized protein</fullName>
    </submittedName>
</protein>
<dbReference type="EMBL" id="UINC01123113">
    <property type="protein sequence ID" value="SVC99363.1"/>
    <property type="molecule type" value="Genomic_DNA"/>
</dbReference>
<evidence type="ECO:0000313" key="1">
    <source>
        <dbReference type="EMBL" id="SVC99363.1"/>
    </source>
</evidence>
<organism evidence="1">
    <name type="scientific">marine metagenome</name>
    <dbReference type="NCBI Taxonomy" id="408172"/>
    <lineage>
        <taxon>unclassified sequences</taxon>
        <taxon>metagenomes</taxon>
        <taxon>ecological metagenomes</taxon>
    </lineage>
</organism>
<dbReference type="AlphaFoldDB" id="A0A382RNU6"/>
<sequence>VKVLLWIAATSLLAGFAAGGFPAVAHHASAPFYDETRSVEAE</sequence>